<sequence length="94" mass="10438">MRFAPLPLVVLAAALLSGCIARTAADIVTFPVKAGSKAVDLATTSEEEKDEKFVRRMRRDCEAWEEAHEDAQKARRRDPSVPLPAPPNAYCEER</sequence>
<feature type="compositionally biased region" description="Basic and acidic residues" evidence="1">
    <location>
        <begin position="65"/>
        <end position="79"/>
    </location>
</feature>
<dbReference type="AlphaFoldDB" id="M2TK85"/>
<feature type="chain" id="PRO_5004026036" description="Lipoprotein" evidence="2">
    <location>
        <begin position="25"/>
        <end position="94"/>
    </location>
</feature>
<evidence type="ECO:0000313" key="4">
    <source>
        <dbReference type="Proteomes" id="UP000011717"/>
    </source>
</evidence>
<keyword evidence="4" id="KW-1185">Reference proteome</keyword>
<protein>
    <recommendedName>
        <fullName evidence="5">Lipoprotein</fullName>
    </recommendedName>
</protein>
<feature type="region of interest" description="Disordered" evidence="1">
    <location>
        <begin position="65"/>
        <end position="94"/>
    </location>
</feature>
<dbReference type="RefSeq" id="WP_008603547.1">
    <property type="nucleotide sequence ID" value="NZ_AMRV01000010.1"/>
</dbReference>
<keyword evidence="2" id="KW-0732">Signal</keyword>
<proteinExistence type="predicted"/>
<reference evidence="3 4" key="1">
    <citation type="journal article" date="2013" name="Genome Announc.">
        <title>Draft Genome Sequence of Strain JLT2015T, Belonging to the Family Sphingomonadaceae of the Alphaproteobacteria.</title>
        <authorList>
            <person name="Tang K."/>
            <person name="Liu K."/>
            <person name="Li S."/>
            <person name="Jiao N."/>
        </authorList>
    </citation>
    <scope>NUCLEOTIDE SEQUENCE [LARGE SCALE GENOMIC DNA]</scope>
    <source>
        <strain evidence="3 4">JLT2015</strain>
    </source>
</reference>
<dbReference type="EMBL" id="AMRV01000010">
    <property type="protein sequence ID" value="EMD82101.1"/>
    <property type="molecule type" value="Genomic_DNA"/>
</dbReference>
<dbReference type="OrthoDB" id="7428913at2"/>
<dbReference type="PROSITE" id="PS51257">
    <property type="entry name" value="PROKAR_LIPOPROTEIN"/>
    <property type="match status" value="1"/>
</dbReference>
<feature type="signal peptide" evidence="2">
    <location>
        <begin position="1"/>
        <end position="24"/>
    </location>
</feature>
<gene>
    <name evidence="3" type="ORF">C725_2589</name>
</gene>
<accession>M2TK85</accession>
<evidence type="ECO:0000313" key="3">
    <source>
        <dbReference type="EMBL" id="EMD82101.1"/>
    </source>
</evidence>
<name>M2TK85_9SPHN</name>
<dbReference type="Proteomes" id="UP000011717">
    <property type="component" value="Unassembled WGS sequence"/>
</dbReference>
<evidence type="ECO:0000256" key="2">
    <source>
        <dbReference type="SAM" id="SignalP"/>
    </source>
</evidence>
<organism evidence="3 4">
    <name type="scientific">Pacificimonas flava</name>
    <dbReference type="NCBI Taxonomy" id="1234595"/>
    <lineage>
        <taxon>Bacteria</taxon>
        <taxon>Pseudomonadati</taxon>
        <taxon>Pseudomonadota</taxon>
        <taxon>Alphaproteobacteria</taxon>
        <taxon>Sphingomonadales</taxon>
        <taxon>Sphingosinicellaceae</taxon>
        <taxon>Pacificimonas</taxon>
    </lineage>
</organism>
<evidence type="ECO:0008006" key="5">
    <source>
        <dbReference type="Google" id="ProtNLM"/>
    </source>
</evidence>
<comment type="caution">
    <text evidence="3">The sequence shown here is derived from an EMBL/GenBank/DDBJ whole genome shotgun (WGS) entry which is preliminary data.</text>
</comment>
<evidence type="ECO:0000256" key="1">
    <source>
        <dbReference type="SAM" id="MobiDB-lite"/>
    </source>
</evidence>